<evidence type="ECO:0000256" key="1">
    <source>
        <dbReference type="SAM" id="MobiDB-lite"/>
    </source>
</evidence>
<evidence type="ECO:0000313" key="2">
    <source>
        <dbReference type="EMBL" id="TEB11683.1"/>
    </source>
</evidence>
<dbReference type="Proteomes" id="UP000297597">
    <property type="component" value="Unassembled WGS sequence"/>
</dbReference>
<keyword evidence="3" id="KW-1185">Reference proteome</keyword>
<feature type="compositionally biased region" description="Basic and acidic residues" evidence="1">
    <location>
        <begin position="1"/>
        <end position="21"/>
    </location>
</feature>
<sequence>MSNGKLERKNLKETKDSKIHEPLSSYYPAPFEVENPTLQNEAPEYSPHSAVYVRKDELEKSGGK</sequence>
<protein>
    <submittedName>
        <fullName evidence="2">Uncharacterized protein</fullName>
    </submittedName>
</protein>
<reference evidence="2 3" key="1">
    <citation type="journal article" date="2018" name="Environ. Microbiol.">
        <title>Novel energy conservation strategies and behaviour of Pelotomaculum schinkii driving syntrophic propionate catabolism.</title>
        <authorList>
            <person name="Hidalgo-Ahumada C.A.P."/>
            <person name="Nobu M.K."/>
            <person name="Narihiro T."/>
            <person name="Tamaki H."/>
            <person name="Liu W.T."/>
            <person name="Kamagata Y."/>
            <person name="Stams A.J.M."/>
            <person name="Imachi H."/>
            <person name="Sousa D.Z."/>
        </authorList>
    </citation>
    <scope>NUCLEOTIDE SEQUENCE [LARGE SCALE GENOMIC DNA]</scope>
    <source>
        <strain evidence="2 3">MGP</strain>
    </source>
</reference>
<evidence type="ECO:0000313" key="3">
    <source>
        <dbReference type="Proteomes" id="UP000297597"/>
    </source>
</evidence>
<dbReference type="RefSeq" id="WP_134213356.1">
    <property type="nucleotide sequence ID" value="NZ_QFFZ01000012.1"/>
</dbReference>
<dbReference type="EMBL" id="QFFZ01000012">
    <property type="protein sequence ID" value="TEB11683.1"/>
    <property type="molecule type" value="Genomic_DNA"/>
</dbReference>
<comment type="caution">
    <text evidence="2">The sequence shown here is derived from an EMBL/GenBank/DDBJ whole genome shotgun (WGS) entry which is preliminary data.</text>
</comment>
<dbReference type="AlphaFoldDB" id="A0A4Y7RS31"/>
<organism evidence="2 3">
    <name type="scientific">Pelotomaculum propionicicum</name>
    <dbReference type="NCBI Taxonomy" id="258475"/>
    <lineage>
        <taxon>Bacteria</taxon>
        <taxon>Bacillati</taxon>
        <taxon>Bacillota</taxon>
        <taxon>Clostridia</taxon>
        <taxon>Eubacteriales</taxon>
        <taxon>Desulfotomaculaceae</taxon>
        <taxon>Pelotomaculum</taxon>
    </lineage>
</organism>
<accession>A0A4Y7RS31</accession>
<feature type="region of interest" description="Disordered" evidence="1">
    <location>
        <begin position="1"/>
        <end position="49"/>
    </location>
</feature>
<proteinExistence type="predicted"/>
<gene>
    <name evidence="2" type="ORF">Pmgp_01479</name>
</gene>
<name>A0A4Y7RS31_9FIRM</name>